<protein>
    <recommendedName>
        <fullName evidence="5">Lipoprotein</fullName>
    </recommendedName>
</protein>
<reference evidence="3 4" key="1">
    <citation type="submission" date="2020-03" db="EMBL/GenBank/DDBJ databases">
        <title>Genomic Encyclopedia of Type Strains, Phase IV (KMG-IV): sequencing the most valuable type-strain genomes for metagenomic binning, comparative biology and taxonomic classification.</title>
        <authorList>
            <person name="Goeker M."/>
        </authorList>
    </citation>
    <scope>NUCLEOTIDE SEQUENCE [LARGE SCALE GENOMIC DNA]</scope>
    <source>
        <strain evidence="3 4">DSM 4736</strain>
    </source>
</reference>
<evidence type="ECO:0000313" key="4">
    <source>
        <dbReference type="Proteomes" id="UP000587415"/>
    </source>
</evidence>
<feature type="compositionally biased region" description="Basic and acidic residues" evidence="1">
    <location>
        <begin position="85"/>
        <end position="107"/>
    </location>
</feature>
<evidence type="ECO:0000256" key="1">
    <source>
        <dbReference type="SAM" id="MobiDB-lite"/>
    </source>
</evidence>
<evidence type="ECO:0008006" key="5">
    <source>
        <dbReference type="Google" id="ProtNLM"/>
    </source>
</evidence>
<gene>
    <name evidence="3" type="ORF">GGQ87_001580</name>
</gene>
<dbReference type="EMBL" id="JAATJM010000001">
    <property type="protein sequence ID" value="NJC41322.1"/>
    <property type="molecule type" value="Genomic_DNA"/>
</dbReference>
<feature type="chain" id="PRO_5031331280" description="Lipoprotein" evidence="2">
    <location>
        <begin position="25"/>
        <end position="114"/>
    </location>
</feature>
<dbReference type="Proteomes" id="UP000587415">
    <property type="component" value="Unassembled WGS sequence"/>
</dbReference>
<evidence type="ECO:0000313" key="3">
    <source>
        <dbReference type="EMBL" id="NJC41322.1"/>
    </source>
</evidence>
<proteinExistence type="predicted"/>
<feature type="signal peptide" evidence="2">
    <location>
        <begin position="1"/>
        <end position="24"/>
    </location>
</feature>
<dbReference type="AlphaFoldDB" id="A0A7X5YJX6"/>
<organism evidence="3 4">
    <name type="scientific">Brevundimonas alba</name>
    <dbReference type="NCBI Taxonomy" id="74314"/>
    <lineage>
        <taxon>Bacteria</taxon>
        <taxon>Pseudomonadati</taxon>
        <taxon>Pseudomonadota</taxon>
        <taxon>Alphaproteobacteria</taxon>
        <taxon>Caulobacterales</taxon>
        <taxon>Caulobacteraceae</taxon>
        <taxon>Brevundimonas</taxon>
    </lineage>
</organism>
<feature type="region of interest" description="Disordered" evidence="1">
    <location>
        <begin position="85"/>
        <end position="114"/>
    </location>
</feature>
<dbReference type="PROSITE" id="PS51257">
    <property type="entry name" value="PROKAR_LIPOPROTEIN"/>
    <property type="match status" value="1"/>
</dbReference>
<evidence type="ECO:0000256" key="2">
    <source>
        <dbReference type="SAM" id="SignalP"/>
    </source>
</evidence>
<keyword evidence="4" id="KW-1185">Reference proteome</keyword>
<sequence length="114" mass="12536">MGVWTRSGWVAAVAAAGLATSACSSDPAFWDAVAQGLDQAAADLEYQNANCYWAAPPGIPYGARQQYCPGDYGYRDVWIPPESPYWRERRHGDGGRDHGRGGDDRGRDHGRRHK</sequence>
<accession>A0A7X5YJX6</accession>
<comment type="caution">
    <text evidence="3">The sequence shown here is derived from an EMBL/GenBank/DDBJ whole genome shotgun (WGS) entry which is preliminary data.</text>
</comment>
<dbReference type="RefSeq" id="WP_168046354.1">
    <property type="nucleotide sequence ID" value="NZ_JAATJM010000001.1"/>
</dbReference>
<keyword evidence="2" id="KW-0732">Signal</keyword>
<name>A0A7X5YJX6_9CAUL</name>